<dbReference type="RefSeq" id="WP_185495790.1">
    <property type="nucleotide sequence ID" value="NZ_JAARUV010000010.1"/>
</dbReference>
<dbReference type="AlphaFoldDB" id="A0A7X0XUN8"/>
<sequence>MNKYEDIEQFLKQKCYTFQDVVDALGVVPATEASEAIGKHSGYIRQMYVKSPEIFKTGSIVKLSKTYLITKDGIDYLKKNS</sequence>
<evidence type="ECO:0000313" key="2">
    <source>
        <dbReference type="Proteomes" id="UP000547643"/>
    </source>
</evidence>
<organism evidence="1 2">
    <name type="scientific">Listeria booriae</name>
    <dbReference type="NCBI Taxonomy" id="1552123"/>
    <lineage>
        <taxon>Bacteria</taxon>
        <taxon>Bacillati</taxon>
        <taxon>Bacillota</taxon>
        <taxon>Bacilli</taxon>
        <taxon>Bacillales</taxon>
        <taxon>Listeriaceae</taxon>
        <taxon>Listeria</taxon>
    </lineage>
</organism>
<comment type="caution">
    <text evidence="1">The sequence shown here is derived from an EMBL/GenBank/DDBJ whole genome shotgun (WGS) entry which is preliminary data.</text>
</comment>
<protein>
    <submittedName>
        <fullName evidence="1">Uncharacterized protein</fullName>
    </submittedName>
</protein>
<dbReference type="Proteomes" id="UP000547643">
    <property type="component" value="Unassembled WGS sequence"/>
</dbReference>
<dbReference type="EMBL" id="JAARUV010000010">
    <property type="protein sequence ID" value="MBC1780561.1"/>
    <property type="molecule type" value="Genomic_DNA"/>
</dbReference>
<proteinExistence type="predicted"/>
<gene>
    <name evidence="1" type="ORF">HCA46_17185</name>
</gene>
<evidence type="ECO:0000313" key="1">
    <source>
        <dbReference type="EMBL" id="MBC1780561.1"/>
    </source>
</evidence>
<reference evidence="1 2" key="1">
    <citation type="submission" date="2020-03" db="EMBL/GenBank/DDBJ databases">
        <title>Soil Listeria distribution.</title>
        <authorList>
            <person name="Liao J."/>
            <person name="Wiedmann M."/>
        </authorList>
    </citation>
    <scope>NUCLEOTIDE SEQUENCE [LARGE SCALE GENOMIC DNA]</scope>
    <source>
        <strain evidence="1 2">FSL L7-1017</strain>
    </source>
</reference>
<name>A0A7X0XUN8_9LIST</name>
<accession>A0A7X0XUN8</accession>